<keyword evidence="5 6" id="KW-0472">Membrane</keyword>
<dbReference type="PANTHER" id="PTHR33406:SF13">
    <property type="entry name" value="MEMBRANE PROTEIN YDFJ"/>
    <property type="match status" value="1"/>
</dbReference>
<evidence type="ECO:0000256" key="6">
    <source>
        <dbReference type="SAM" id="Phobius"/>
    </source>
</evidence>
<feature type="transmembrane region" description="Helical" evidence="6">
    <location>
        <begin position="322"/>
        <end position="339"/>
    </location>
</feature>
<feature type="domain" description="SSD" evidence="7">
    <location>
        <begin position="246"/>
        <end position="372"/>
    </location>
</feature>
<organism evidence="8 9">
    <name type="scientific">Alkalimonas amylolytica</name>
    <dbReference type="NCBI Taxonomy" id="152573"/>
    <lineage>
        <taxon>Bacteria</taxon>
        <taxon>Pseudomonadati</taxon>
        <taxon>Pseudomonadota</taxon>
        <taxon>Gammaproteobacteria</taxon>
        <taxon>Alkalimonas</taxon>
    </lineage>
</organism>
<evidence type="ECO:0000256" key="4">
    <source>
        <dbReference type="ARBA" id="ARBA00022989"/>
    </source>
</evidence>
<dbReference type="Proteomes" id="UP000198773">
    <property type="component" value="Unassembled WGS sequence"/>
</dbReference>
<dbReference type="AlphaFoldDB" id="A0A1H4DIT8"/>
<feature type="transmembrane region" description="Helical" evidence="6">
    <location>
        <begin position="223"/>
        <end position="240"/>
    </location>
</feature>
<gene>
    <name evidence="8" type="ORF">SAMN04488051_105280</name>
</gene>
<feature type="transmembrane region" description="Helical" evidence="6">
    <location>
        <begin position="351"/>
        <end position="373"/>
    </location>
</feature>
<dbReference type="STRING" id="152573.SAMN04488051_105280"/>
<dbReference type="InterPro" id="IPR000731">
    <property type="entry name" value="SSD"/>
</dbReference>
<comment type="subcellular location">
    <subcellularLocation>
        <location evidence="1">Cell membrane</location>
        <topology evidence="1">Multi-pass membrane protein</topology>
    </subcellularLocation>
</comment>
<dbReference type="PROSITE" id="PS50156">
    <property type="entry name" value="SSD"/>
    <property type="match status" value="2"/>
</dbReference>
<keyword evidence="2" id="KW-1003">Cell membrane</keyword>
<evidence type="ECO:0000256" key="2">
    <source>
        <dbReference type="ARBA" id="ARBA00022475"/>
    </source>
</evidence>
<feature type="domain" description="SSD" evidence="7">
    <location>
        <begin position="626"/>
        <end position="753"/>
    </location>
</feature>
<feature type="transmembrane region" description="Helical" evidence="6">
    <location>
        <begin position="654"/>
        <end position="675"/>
    </location>
</feature>
<evidence type="ECO:0000313" key="9">
    <source>
        <dbReference type="Proteomes" id="UP000198773"/>
    </source>
</evidence>
<dbReference type="OrthoDB" id="9803781at2"/>
<dbReference type="GO" id="GO:0005886">
    <property type="term" value="C:plasma membrane"/>
    <property type="evidence" value="ECO:0007669"/>
    <property type="project" value="UniProtKB-SubCell"/>
</dbReference>
<evidence type="ECO:0000256" key="3">
    <source>
        <dbReference type="ARBA" id="ARBA00022692"/>
    </source>
</evidence>
<feature type="transmembrane region" description="Helical" evidence="6">
    <location>
        <begin position="12"/>
        <end position="36"/>
    </location>
</feature>
<feature type="transmembrane region" description="Helical" evidence="6">
    <location>
        <begin position="401"/>
        <end position="418"/>
    </location>
</feature>
<reference evidence="8 9" key="1">
    <citation type="submission" date="2016-10" db="EMBL/GenBank/DDBJ databases">
        <authorList>
            <person name="de Groot N.N."/>
        </authorList>
    </citation>
    <scope>NUCLEOTIDE SEQUENCE [LARGE SCALE GENOMIC DNA]</scope>
    <source>
        <strain evidence="8 9">CGMCC 1.3430</strain>
    </source>
</reference>
<evidence type="ECO:0000256" key="5">
    <source>
        <dbReference type="ARBA" id="ARBA00023136"/>
    </source>
</evidence>
<dbReference type="Pfam" id="PF03176">
    <property type="entry name" value="MMPL"/>
    <property type="match status" value="2"/>
</dbReference>
<dbReference type="InterPro" id="IPR004869">
    <property type="entry name" value="MMPL_dom"/>
</dbReference>
<feature type="transmembrane region" description="Helical" evidence="6">
    <location>
        <begin position="281"/>
        <end position="301"/>
    </location>
</feature>
<dbReference type="InterPro" id="IPR050545">
    <property type="entry name" value="Mycobact_MmpL"/>
</dbReference>
<evidence type="ECO:0000313" key="8">
    <source>
        <dbReference type="EMBL" id="SEA72691.1"/>
    </source>
</evidence>
<feature type="transmembrane region" description="Helical" evidence="6">
    <location>
        <begin position="599"/>
        <end position="619"/>
    </location>
</feature>
<keyword evidence="9" id="KW-1185">Reference proteome</keyword>
<dbReference type="RefSeq" id="WP_091343130.1">
    <property type="nucleotide sequence ID" value="NZ_FNRM01000005.1"/>
</dbReference>
<name>A0A1H4DIT8_ALKAM</name>
<proteinExistence type="predicted"/>
<evidence type="ECO:0000259" key="7">
    <source>
        <dbReference type="PROSITE" id="PS50156"/>
    </source>
</evidence>
<dbReference type="Gene3D" id="1.20.1640.10">
    <property type="entry name" value="Multidrug efflux transporter AcrB transmembrane domain"/>
    <property type="match status" value="2"/>
</dbReference>
<keyword evidence="3 6" id="KW-0812">Transmembrane</keyword>
<feature type="transmembrane region" description="Helical" evidence="6">
    <location>
        <begin position="626"/>
        <end position="648"/>
    </location>
</feature>
<dbReference type="PANTHER" id="PTHR33406">
    <property type="entry name" value="MEMBRANE PROTEIN MJ1562-RELATED"/>
    <property type="match status" value="1"/>
</dbReference>
<protein>
    <recommendedName>
        <fullName evidence="7">SSD domain-containing protein</fullName>
    </recommendedName>
</protein>
<feature type="transmembrane region" description="Helical" evidence="6">
    <location>
        <begin position="728"/>
        <end position="752"/>
    </location>
</feature>
<accession>A0A1H4DIT8</accession>
<keyword evidence="4 6" id="KW-1133">Transmembrane helix</keyword>
<dbReference type="SUPFAM" id="SSF82866">
    <property type="entry name" value="Multidrug efflux transporter AcrB transmembrane domain"/>
    <property type="match status" value="2"/>
</dbReference>
<sequence length="770" mass="84999">MQQFWLNSALRHPWLTISWALLAILIMSAGMSQLYFRGDYRIFFSPDNPQMLAFEQMQNEFNKSDNILIAIAPREGDVFSPEILELIWRFTDAAWQTPYSSRVDSITNFQHTEAVDDDLLVEDLLLQPAMLDADKIAGMRQVAMSEPALYRSLVSSDGKVAAINVIVQLPEIDQNQEVVDAYEHVLALSAQFATEYPQVDFYHAGILALNYAFASEAEKDASTLVPLMFLVIVLMLLLLLRSFSAAMATVVIILVTIFSTLGIAGWLGIFLSTATVNVPTIVMTLAVADCVHVIASMQFALRQGKSKEEAIHYSMTRNLMPIFITSITTSIGFLTLNFSEVPILRDLGNMTAVGVMLACLFSVTLLPALLRLLPAKVVPVSHTANGIEKLANFVVLQHRKILPIGIILMLGLAAFAATNQVNDVAVKYFDKRTDFRQSLDFIEDNLTGTANLDFAIESQQTSGVNDPAFLTHVARFADWLEQQPEVTHVASITHVFKRLNKNMHGDDPDYYRLPEQQDLAAQYLLMYEMSLPFGLDLNNQLNLDKSATRVTATLQNLGSKELTGFEQRALAWLATEMPDYTSSAASTALMFAHIGERNMASMLKTLPFALVLISALLIISLRSWRLGVFSLIPNIMPALVGFGIWALYSGEINLGLSVVASISLGIIVDDTVHFLSKYQRGLREGQDTEGAVRYAFHSVGRALFVTTVVLMAGFAVLAMSGFRLNSDMGLLTGLIIMLALIIDLLVLPALLLRFDNKGKSNENLSTTTAG</sequence>
<feature type="transmembrane region" description="Helical" evidence="6">
    <location>
        <begin position="702"/>
        <end position="722"/>
    </location>
</feature>
<evidence type="ECO:0000256" key="1">
    <source>
        <dbReference type="ARBA" id="ARBA00004651"/>
    </source>
</evidence>
<dbReference type="EMBL" id="FNRM01000005">
    <property type="protein sequence ID" value="SEA72691.1"/>
    <property type="molecule type" value="Genomic_DNA"/>
</dbReference>
<feature type="transmembrane region" description="Helical" evidence="6">
    <location>
        <begin position="247"/>
        <end position="269"/>
    </location>
</feature>